<accession>F9WIE1</accession>
<evidence type="ECO:0000256" key="3">
    <source>
        <dbReference type="SAM" id="SignalP"/>
    </source>
</evidence>
<keyword evidence="5" id="KW-1185">Reference proteome</keyword>
<feature type="chain" id="PRO_5003390381" evidence="3">
    <location>
        <begin position="29"/>
        <end position="389"/>
    </location>
</feature>
<comment type="caution">
    <text evidence="4">The sequence shown here is derived from an EMBL/GenBank/DDBJ whole genome shotgun (WGS) entry which is preliminary data.</text>
</comment>
<feature type="compositionally biased region" description="Polar residues" evidence="2">
    <location>
        <begin position="322"/>
        <end position="346"/>
    </location>
</feature>
<organism evidence="4 5">
    <name type="scientific">Trypanosoma congolense (strain IL3000)</name>
    <dbReference type="NCBI Taxonomy" id="1068625"/>
    <lineage>
        <taxon>Eukaryota</taxon>
        <taxon>Discoba</taxon>
        <taxon>Euglenozoa</taxon>
        <taxon>Kinetoplastea</taxon>
        <taxon>Metakinetoplastina</taxon>
        <taxon>Trypanosomatida</taxon>
        <taxon>Trypanosomatidae</taxon>
        <taxon>Trypanosoma</taxon>
        <taxon>Nannomonas</taxon>
    </lineage>
</organism>
<dbReference type="AlphaFoldDB" id="F9WIE1"/>
<feature type="compositionally biased region" description="Acidic residues" evidence="2">
    <location>
        <begin position="299"/>
        <end position="320"/>
    </location>
</feature>
<evidence type="ECO:0000313" key="4">
    <source>
        <dbReference type="EMBL" id="CCD17088.1"/>
    </source>
</evidence>
<feature type="compositionally biased region" description="Low complexity" evidence="2">
    <location>
        <begin position="347"/>
        <end position="363"/>
    </location>
</feature>
<reference evidence="5" key="1">
    <citation type="submission" date="2011-07" db="EMBL/GenBank/DDBJ databases">
        <title>Divergent evolution of antigenic variation in African trypanosomes.</title>
        <authorList>
            <person name="Jackson A.P."/>
            <person name="Berry A."/>
            <person name="Allison H.C."/>
            <person name="Burton P."/>
            <person name="Anderson J."/>
            <person name="Aslett M."/>
            <person name="Brown R."/>
            <person name="Corton N."/>
            <person name="Harris D."/>
            <person name="Hauser H."/>
            <person name="Gamble J."/>
            <person name="Gilderthorp R."/>
            <person name="McQuillan J."/>
            <person name="Quail M.A."/>
            <person name="Sanders M."/>
            <person name="Van Tonder A."/>
            <person name="Ginger M.L."/>
            <person name="Donelson J.E."/>
            <person name="Field M.C."/>
            <person name="Barry J.D."/>
            <person name="Berriman M."/>
            <person name="Hertz-Fowler C."/>
        </authorList>
    </citation>
    <scope>NUCLEOTIDE SEQUENCE [LARGE SCALE GENOMIC DNA]</scope>
    <source>
        <strain evidence="5">IL3000</strain>
    </source>
</reference>
<evidence type="ECO:0000313" key="5">
    <source>
        <dbReference type="Proteomes" id="UP000000702"/>
    </source>
</evidence>
<keyword evidence="3" id="KW-0732">Signal</keyword>
<feature type="coiled-coil region" evidence="1">
    <location>
        <begin position="200"/>
        <end position="227"/>
    </location>
</feature>
<feature type="signal peptide" evidence="3">
    <location>
        <begin position="1"/>
        <end position="28"/>
    </location>
</feature>
<keyword evidence="1" id="KW-0175">Coiled coil</keyword>
<protein>
    <submittedName>
        <fullName evidence="4">Variant surface glycoprotein</fullName>
    </submittedName>
</protein>
<evidence type="ECO:0000256" key="2">
    <source>
        <dbReference type="SAM" id="MobiDB-lite"/>
    </source>
</evidence>
<dbReference type="EMBL" id="CAEQ01002574">
    <property type="protein sequence ID" value="CCD17088.1"/>
    <property type="molecule type" value="Genomic_DNA"/>
</dbReference>
<dbReference type="VEuPathDB" id="TriTrypDB:TcIL3000_0_19410"/>
<sequence>MWMREPRMIVKGTCMIMVLAMVVNLVHAYPPGTVFNDGEYKTLCPVFQASLDLWNATLNSEVKLSGGLKKALGQAIFGSASGGDMDSLKDELPKDYRNPGHRGRRCGLCRNKDSYFPGRSITHDIMCLCTPGKDAEPFYGYYWWFGYYYKANGFKLCGQLREEMGVDLSHGWYEEGTGKKANGLEKSWSAAVMGCVNSWRNSTKTANHSLEERLTKLKETLDIFTKKFFKDRNRWDKLGGFKEHSTESDGKDEKNIHVRYGPCGGSKTPWWKRLQDLLRKNTNEKLLIKPSAAMQAEGSEGEPEEQEDEESLEEAGDMESGEPTTQEGSSQQGPIENGTQTMTQSRTNSTTSVVNTTGVGNSTYPRLEYLRSSTTITRPLCLLSASFLI</sequence>
<evidence type="ECO:0000256" key="1">
    <source>
        <dbReference type="SAM" id="Coils"/>
    </source>
</evidence>
<dbReference type="Proteomes" id="UP000000702">
    <property type="component" value="Unassembled WGS sequence"/>
</dbReference>
<name>F9WIE1_TRYCI</name>
<reference evidence="4 5" key="2">
    <citation type="journal article" date="2012" name="Proc. Natl. Acad. Sci. U.S.A.">
        <title>Antigenic diversity is generated by distinct evolutionary mechanisms in African trypanosome species.</title>
        <authorList>
            <person name="Jackson A.P."/>
            <person name="Berry A."/>
            <person name="Aslett M."/>
            <person name="Allison H.C."/>
            <person name="Burton P."/>
            <person name="Vavrova-Anderson J."/>
            <person name="Brown R."/>
            <person name="Browne H."/>
            <person name="Corton N."/>
            <person name="Hauser H."/>
            <person name="Gamble J."/>
            <person name="Gilderthorp R."/>
            <person name="Marcello L."/>
            <person name="McQuillan J."/>
            <person name="Otto T.D."/>
            <person name="Quail M.A."/>
            <person name="Sanders M.J."/>
            <person name="van Tonder A."/>
            <person name="Ginger M.L."/>
            <person name="Field M.C."/>
            <person name="Barry J.D."/>
            <person name="Hertz-Fowler C."/>
            <person name="Berriman M."/>
        </authorList>
    </citation>
    <scope>NUCLEOTIDE SEQUENCE [LARGE SCALE GENOMIC DNA]</scope>
    <source>
        <strain evidence="4 5">IL3000</strain>
    </source>
</reference>
<proteinExistence type="predicted"/>
<feature type="region of interest" description="Disordered" evidence="2">
    <location>
        <begin position="286"/>
        <end position="364"/>
    </location>
</feature>
<gene>
    <name evidence="4" type="ORF">TCIL3000_0_19410</name>
</gene>